<reference evidence="7 8" key="1">
    <citation type="journal article" date="2020" name="Microorganisms">
        <title>Osmotic Adaptation and Compatible Solute Biosynthesis of Phototrophic Bacteria as Revealed from Genome Analyses.</title>
        <authorList>
            <person name="Imhoff J.F."/>
            <person name="Rahn T."/>
            <person name="Kunzel S."/>
            <person name="Keller A."/>
            <person name="Neulinger S.C."/>
        </authorList>
    </citation>
    <scope>NUCLEOTIDE SEQUENCE [LARGE SCALE GENOMIC DNA]</scope>
    <source>
        <strain evidence="7 8">DSM 6210</strain>
    </source>
</reference>
<feature type="transmembrane region" description="Helical" evidence="5">
    <location>
        <begin position="180"/>
        <end position="199"/>
    </location>
</feature>
<dbReference type="SUPFAM" id="SSF63380">
    <property type="entry name" value="Riboflavin synthase domain-like"/>
    <property type="match status" value="1"/>
</dbReference>
<comment type="caution">
    <text evidence="7">The sequence shown here is derived from an EMBL/GenBank/DDBJ whole genome shotgun (WGS) entry which is preliminary data.</text>
</comment>
<dbReference type="InterPro" id="IPR017927">
    <property type="entry name" value="FAD-bd_FR_type"/>
</dbReference>
<dbReference type="InterPro" id="IPR050415">
    <property type="entry name" value="MRET"/>
</dbReference>
<dbReference type="PRINTS" id="PR00410">
    <property type="entry name" value="PHEHYDRXLASE"/>
</dbReference>
<feature type="transmembrane region" description="Helical" evidence="5">
    <location>
        <begin position="37"/>
        <end position="61"/>
    </location>
</feature>
<dbReference type="Gene3D" id="2.40.30.10">
    <property type="entry name" value="Translation factors"/>
    <property type="match status" value="1"/>
</dbReference>
<feature type="transmembrane region" description="Helical" evidence="5">
    <location>
        <begin position="148"/>
        <end position="168"/>
    </location>
</feature>
<evidence type="ECO:0000313" key="7">
    <source>
        <dbReference type="EMBL" id="MBK1633114.1"/>
    </source>
</evidence>
<evidence type="ECO:0000313" key="8">
    <source>
        <dbReference type="Proteomes" id="UP000748752"/>
    </source>
</evidence>
<keyword evidence="2 5" id="KW-0812">Transmembrane</keyword>
<proteinExistence type="predicted"/>
<dbReference type="InterPro" id="IPR001433">
    <property type="entry name" value="OxRdtase_FAD/NAD-bd"/>
</dbReference>
<feature type="transmembrane region" description="Helical" evidence="5">
    <location>
        <begin position="114"/>
        <end position="136"/>
    </location>
</feature>
<dbReference type="Pfam" id="PF01794">
    <property type="entry name" value="Ferric_reduct"/>
    <property type="match status" value="1"/>
</dbReference>
<evidence type="ECO:0000256" key="2">
    <source>
        <dbReference type="ARBA" id="ARBA00022692"/>
    </source>
</evidence>
<evidence type="ECO:0000256" key="5">
    <source>
        <dbReference type="SAM" id="Phobius"/>
    </source>
</evidence>
<dbReference type="SUPFAM" id="SSF52343">
    <property type="entry name" value="Ferredoxin reductase-like, C-terminal NADP-linked domain"/>
    <property type="match status" value="1"/>
</dbReference>
<feature type="domain" description="FAD-binding FR-type" evidence="6">
    <location>
        <begin position="204"/>
        <end position="309"/>
    </location>
</feature>
<dbReference type="PANTHER" id="PTHR47354:SF5">
    <property type="entry name" value="PROTEIN RFBI"/>
    <property type="match status" value="1"/>
</dbReference>
<name>A0ABS1CNP1_9GAMM</name>
<dbReference type="Pfam" id="PF00175">
    <property type="entry name" value="NAD_binding_1"/>
    <property type="match status" value="1"/>
</dbReference>
<evidence type="ECO:0000256" key="1">
    <source>
        <dbReference type="ARBA" id="ARBA00004141"/>
    </source>
</evidence>
<keyword evidence="3 5" id="KW-1133">Transmembrane helix</keyword>
<organism evidence="7 8">
    <name type="scientific">Thiohalocapsa halophila</name>
    <dbReference type="NCBI Taxonomy" id="69359"/>
    <lineage>
        <taxon>Bacteria</taxon>
        <taxon>Pseudomonadati</taxon>
        <taxon>Pseudomonadota</taxon>
        <taxon>Gammaproteobacteria</taxon>
        <taxon>Chromatiales</taxon>
        <taxon>Chromatiaceae</taxon>
        <taxon>Thiohalocapsa</taxon>
    </lineage>
</organism>
<gene>
    <name evidence="7" type="ORF">CKO31_20635</name>
</gene>
<protein>
    <recommendedName>
        <fullName evidence="6">FAD-binding FR-type domain-containing protein</fullName>
    </recommendedName>
</protein>
<feature type="transmembrane region" description="Helical" evidence="5">
    <location>
        <begin position="12"/>
        <end position="31"/>
    </location>
</feature>
<dbReference type="InterPro" id="IPR017938">
    <property type="entry name" value="Riboflavin_synthase-like_b-brl"/>
</dbReference>
<dbReference type="InterPro" id="IPR013130">
    <property type="entry name" value="Fe3_Rdtase_TM_dom"/>
</dbReference>
<sequence>MRTALSGSTWLGFYVALILFPLAAGTVFRPVDASDSLFINLSVALGYVGFAIMAMELTLLSRVKSATAAFGLDALQLVHKQIAFVALLLVVAHPLVLLPAGYPWQMLLLGPDVPWAIMLGTLAVIATVLLILLSIWRKALRMPYELWQITHGFLAIAVLVLAAVHILTAGRYSQLLPMRIAVVLYLAVLVILFFHFRIARPLRSLSRPWRVIENRSELGRSRTLRLAPESYQGWGFEGGQFAWINLGRWPFNYAQHPISFSSSGERAAETGEVAFTIKDLGDWSGRRVPAAQAGDRVWLDGPHGVFTIDRIQGPGYVFIAGGVGITPIHSMLATMADRGDPRPVLLFFGGKDAESLTLREEVLALQSRMNLQVVMTLTDPPPDWSGETGHMTPQMLLRYLPDKGYRRWMYIICGPNPMINAMESVLGTIEVPPEQVFAERFDMV</sequence>
<comment type="subcellular location">
    <subcellularLocation>
        <location evidence="1">Membrane</location>
        <topology evidence="1">Multi-pass membrane protein</topology>
    </subcellularLocation>
</comment>
<evidence type="ECO:0000256" key="4">
    <source>
        <dbReference type="ARBA" id="ARBA00023136"/>
    </source>
</evidence>
<dbReference type="Gene3D" id="3.40.50.80">
    <property type="entry name" value="Nucleotide-binding domain of ferredoxin-NADP reductase (FNR) module"/>
    <property type="match status" value="1"/>
</dbReference>
<evidence type="ECO:0000259" key="6">
    <source>
        <dbReference type="PROSITE" id="PS51384"/>
    </source>
</evidence>
<dbReference type="EMBL" id="NRRV01000068">
    <property type="protein sequence ID" value="MBK1633114.1"/>
    <property type="molecule type" value="Genomic_DNA"/>
</dbReference>
<keyword evidence="4 5" id="KW-0472">Membrane</keyword>
<feature type="transmembrane region" description="Helical" evidence="5">
    <location>
        <begin position="82"/>
        <end position="102"/>
    </location>
</feature>
<dbReference type="RefSeq" id="WP_200241115.1">
    <property type="nucleotide sequence ID" value="NZ_NRRV01000068.1"/>
</dbReference>
<dbReference type="PROSITE" id="PS51384">
    <property type="entry name" value="FAD_FR"/>
    <property type="match status" value="1"/>
</dbReference>
<keyword evidence="8" id="KW-1185">Reference proteome</keyword>
<evidence type="ECO:0000256" key="3">
    <source>
        <dbReference type="ARBA" id="ARBA00022989"/>
    </source>
</evidence>
<accession>A0ABS1CNP1</accession>
<dbReference type="PANTHER" id="PTHR47354">
    <property type="entry name" value="NADH OXIDOREDUCTASE HCR"/>
    <property type="match status" value="1"/>
</dbReference>
<dbReference type="InterPro" id="IPR039261">
    <property type="entry name" value="FNR_nucleotide-bd"/>
</dbReference>
<dbReference type="Proteomes" id="UP000748752">
    <property type="component" value="Unassembled WGS sequence"/>
</dbReference>